<dbReference type="Proteomes" id="UP000095286">
    <property type="component" value="Unplaced"/>
</dbReference>
<reference evidence="2" key="1">
    <citation type="submission" date="2016-11" db="UniProtKB">
        <authorList>
            <consortium name="WormBaseParasite"/>
        </authorList>
    </citation>
    <scope>IDENTIFICATION</scope>
    <source>
        <strain evidence="2">KR3021</strain>
    </source>
</reference>
<proteinExistence type="predicted"/>
<evidence type="ECO:0000313" key="2">
    <source>
        <dbReference type="WBParaSite" id="RSKR_0000010750.1"/>
    </source>
</evidence>
<dbReference type="WBParaSite" id="RSKR_0000010750.1">
    <property type="protein sequence ID" value="RSKR_0000010750.1"/>
    <property type="gene ID" value="RSKR_0000010750"/>
</dbReference>
<accession>A0AC35TFR5</accession>
<name>A0AC35TFR5_9BILA</name>
<organism evidence="1 2">
    <name type="scientific">Rhabditophanes sp. KR3021</name>
    <dbReference type="NCBI Taxonomy" id="114890"/>
    <lineage>
        <taxon>Eukaryota</taxon>
        <taxon>Metazoa</taxon>
        <taxon>Ecdysozoa</taxon>
        <taxon>Nematoda</taxon>
        <taxon>Chromadorea</taxon>
        <taxon>Rhabditida</taxon>
        <taxon>Tylenchina</taxon>
        <taxon>Panagrolaimomorpha</taxon>
        <taxon>Strongyloidoidea</taxon>
        <taxon>Alloionematidae</taxon>
        <taxon>Rhabditophanes</taxon>
    </lineage>
</organism>
<protein>
    <submittedName>
        <fullName evidence="2">ULP_PROTEASE domain-containing protein</fullName>
    </submittedName>
</protein>
<evidence type="ECO:0000313" key="1">
    <source>
        <dbReference type="Proteomes" id="UP000095286"/>
    </source>
</evidence>
<sequence length="710" mass="81822">MSLESKDQMKNATNKSAKCEIQSMKIVLLNDAISPEFHNPCCKPISFLQFIANHLDNVLVNDAISSLISASNLYQASKDKMKFEVTRQGKKNLSTIYALEANKINDKANILFPNITSFETNPNLLKKWLIVKQYFLKNWTDEKTAKIISRADNSPLTTNCLEQFHSNLKKLARMGHNSSLYNFVAAPLYIDLDTSITICQLEMTEQDVSKKRNIKYPVLNDVLSHQPKLSQREVVAKRVEANENQKFEVTRQGKKNLSTIYALEANKINDKANKLFLNITSFETNPNLLKKWLIVKQYFLKNWTDEKTAKMISRADNSPLTTNCLEQFHSNLKKLARMGHNSSLYNFVAAPLYIDLDTSITICQLEMTEQDVSKKRNIKYPVLNDVLSHQPKLSQREVVAKRVEANEKYATNRDTLLYIDLDSSITICQLEMTEKDVSKKRNIKYPVLNDVLSHQPKLSQREVVAKRVEANEKYATNRDSDVFLNDIVVIEIDNNFAKKRKLISPLRNKNNNSPLKKKSKVSTKSLKEANNKLFQRRWFSDNDIETELPFVLNKYKQNNYTLMWDCCSSTTLGFMRLDSKVKNSYQKDWNEHFTGKHNKHFLIPNTGGITKGVHWFLLVIDTIQKTIIAYDSLDFVTIQHLTNIRTRLYDSKCIVGKFKCSIKEQIPKQKGGDDCGPFSLLCAKCLLENANEIHVSNRDIIELRKKYNKP</sequence>